<dbReference type="GO" id="GO:0017111">
    <property type="term" value="F:ribonucleoside triphosphate phosphatase activity"/>
    <property type="evidence" value="ECO:0007669"/>
    <property type="project" value="TreeGrafter"/>
</dbReference>
<dbReference type="GO" id="GO:0045134">
    <property type="term" value="F:UDP phosphatase activity"/>
    <property type="evidence" value="ECO:0007669"/>
    <property type="project" value="TreeGrafter"/>
</dbReference>
<dbReference type="AlphaFoldDB" id="A0A8S3Z7J8"/>
<keyword evidence="3" id="KW-1133">Transmembrane helix</keyword>
<dbReference type="PANTHER" id="PTHR11782:SF83">
    <property type="entry name" value="GUANOSINE-DIPHOSPHATASE"/>
    <property type="match status" value="1"/>
</dbReference>
<protein>
    <submittedName>
        <fullName evidence="4">Uncharacterized protein</fullName>
    </submittedName>
</protein>
<dbReference type="EMBL" id="CAJHNH020002034">
    <property type="protein sequence ID" value="CAG5125353.1"/>
    <property type="molecule type" value="Genomic_DNA"/>
</dbReference>
<keyword evidence="5" id="KW-1185">Reference proteome</keyword>
<evidence type="ECO:0000256" key="1">
    <source>
        <dbReference type="ARBA" id="ARBA00009283"/>
    </source>
</evidence>
<dbReference type="InterPro" id="IPR000407">
    <property type="entry name" value="GDA1_CD39_NTPase"/>
</dbReference>
<dbReference type="GO" id="GO:0009134">
    <property type="term" value="P:nucleoside diphosphate catabolic process"/>
    <property type="evidence" value="ECO:0007669"/>
    <property type="project" value="TreeGrafter"/>
</dbReference>
<dbReference type="GO" id="GO:0004382">
    <property type="term" value="F:GDP phosphatase activity"/>
    <property type="evidence" value="ECO:0007669"/>
    <property type="project" value="TreeGrafter"/>
</dbReference>
<evidence type="ECO:0000313" key="4">
    <source>
        <dbReference type="EMBL" id="CAG5125353.1"/>
    </source>
</evidence>
<name>A0A8S3Z7J8_9EUPU</name>
<dbReference type="PANTHER" id="PTHR11782">
    <property type="entry name" value="ADENOSINE/GUANOSINE DIPHOSPHATASE"/>
    <property type="match status" value="1"/>
</dbReference>
<proteinExistence type="inferred from homology"/>
<evidence type="ECO:0000313" key="5">
    <source>
        <dbReference type="Proteomes" id="UP000678393"/>
    </source>
</evidence>
<accession>A0A8S3Z7J8</accession>
<reference evidence="4" key="1">
    <citation type="submission" date="2021-04" db="EMBL/GenBank/DDBJ databases">
        <authorList>
            <consortium name="Molecular Ecology Group"/>
        </authorList>
    </citation>
    <scope>NUCLEOTIDE SEQUENCE</scope>
</reference>
<evidence type="ECO:0000256" key="2">
    <source>
        <dbReference type="ARBA" id="ARBA00022801"/>
    </source>
</evidence>
<organism evidence="4 5">
    <name type="scientific">Candidula unifasciata</name>
    <dbReference type="NCBI Taxonomy" id="100452"/>
    <lineage>
        <taxon>Eukaryota</taxon>
        <taxon>Metazoa</taxon>
        <taxon>Spiralia</taxon>
        <taxon>Lophotrochozoa</taxon>
        <taxon>Mollusca</taxon>
        <taxon>Gastropoda</taxon>
        <taxon>Heterobranchia</taxon>
        <taxon>Euthyneura</taxon>
        <taxon>Panpulmonata</taxon>
        <taxon>Eupulmonata</taxon>
        <taxon>Stylommatophora</taxon>
        <taxon>Helicina</taxon>
        <taxon>Helicoidea</taxon>
        <taxon>Geomitridae</taxon>
        <taxon>Candidula</taxon>
    </lineage>
</organism>
<keyword evidence="3" id="KW-0812">Transmembrane</keyword>
<sequence length="216" mass="23461">MSEIEVNVQSLLPPNEPQGRFCVSLSPETTIENLLRRLCRDNRASLKSEYVLQSTAHSALDRKATLSEAGLEAGALLYWTTESVQTRSGGYFRAILLIAVFSLVIGTVGVLTVCIVWFKDGPCRQDFAVVFDAGSTHTSMFIYTWDPTKFHGTAVAVQFGDKCMADGHGLAAFENDPKSAGDSLQHCLDTAQAAIPDCQHSRTPVYLGATAGMRLL</sequence>
<feature type="transmembrane region" description="Helical" evidence="3">
    <location>
        <begin position="94"/>
        <end position="118"/>
    </location>
</feature>
<feature type="non-terminal residue" evidence="4">
    <location>
        <position position="216"/>
    </location>
</feature>
<dbReference type="OrthoDB" id="6372431at2759"/>
<dbReference type="Pfam" id="PF01150">
    <property type="entry name" value="GDA1_CD39"/>
    <property type="match status" value="1"/>
</dbReference>
<dbReference type="GO" id="GO:0005886">
    <property type="term" value="C:plasma membrane"/>
    <property type="evidence" value="ECO:0007669"/>
    <property type="project" value="TreeGrafter"/>
</dbReference>
<dbReference type="Gene3D" id="3.30.420.40">
    <property type="match status" value="1"/>
</dbReference>
<evidence type="ECO:0000256" key="3">
    <source>
        <dbReference type="SAM" id="Phobius"/>
    </source>
</evidence>
<gene>
    <name evidence="4" type="ORF">CUNI_LOCUS10911</name>
</gene>
<dbReference type="Proteomes" id="UP000678393">
    <property type="component" value="Unassembled WGS sequence"/>
</dbReference>
<keyword evidence="2" id="KW-0378">Hydrolase</keyword>
<comment type="caution">
    <text evidence="4">The sequence shown here is derived from an EMBL/GenBank/DDBJ whole genome shotgun (WGS) entry which is preliminary data.</text>
</comment>
<comment type="similarity">
    <text evidence="1">Belongs to the GDA1/CD39 NTPase family.</text>
</comment>
<keyword evidence="3" id="KW-0472">Membrane</keyword>